<accession>A0A9N8EA23</accession>
<dbReference type="EMBL" id="CAICTM010000845">
    <property type="protein sequence ID" value="CAB9517292.1"/>
    <property type="molecule type" value="Genomic_DNA"/>
</dbReference>
<gene>
    <name evidence="2" type="ORF">SEMRO_846_G210170.1</name>
</gene>
<protein>
    <submittedName>
        <fullName evidence="2">Uncharacterized protein</fullName>
    </submittedName>
</protein>
<dbReference type="Proteomes" id="UP001153069">
    <property type="component" value="Unassembled WGS sequence"/>
</dbReference>
<evidence type="ECO:0000313" key="2">
    <source>
        <dbReference type="EMBL" id="CAB9517292.1"/>
    </source>
</evidence>
<evidence type="ECO:0000256" key="1">
    <source>
        <dbReference type="SAM" id="Phobius"/>
    </source>
</evidence>
<keyword evidence="3" id="KW-1185">Reference proteome</keyword>
<name>A0A9N8EA23_9STRA</name>
<reference evidence="2" key="1">
    <citation type="submission" date="2020-06" db="EMBL/GenBank/DDBJ databases">
        <authorList>
            <consortium name="Plant Systems Biology data submission"/>
        </authorList>
    </citation>
    <scope>NUCLEOTIDE SEQUENCE</scope>
    <source>
        <strain evidence="2">D6</strain>
    </source>
</reference>
<keyword evidence="1" id="KW-0472">Membrane</keyword>
<feature type="transmembrane region" description="Helical" evidence="1">
    <location>
        <begin position="45"/>
        <end position="68"/>
    </location>
</feature>
<keyword evidence="1" id="KW-0812">Transmembrane</keyword>
<comment type="caution">
    <text evidence="2">The sequence shown here is derived from an EMBL/GenBank/DDBJ whole genome shotgun (WGS) entry which is preliminary data.</text>
</comment>
<organism evidence="2 3">
    <name type="scientific">Seminavis robusta</name>
    <dbReference type="NCBI Taxonomy" id="568900"/>
    <lineage>
        <taxon>Eukaryota</taxon>
        <taxon>Sar</taxon>
        <taxon>Stramenopiles</taxon>
        <taxon>Ochrophyta</taxon>
        <taxon>Bacillariophyta</taxon>
        <taxon>Bacillariophyceae</taxon>
        <taxon>Bacillariophycidae</taxon>
        <taxon>Naviculales</taxon>
        <taxon>Naviculaceae</taxon>
        <taxon>Seminavis</taxon>
    </lineage>
</organism>
<keyword evidence="1" id="KW-1133">Transmembrane helix</keyword>
<evidence type="ECO:0000313" key="3">
    <source>
        <dbReference type="Proteomes" id="UP001153069"/>
    </source>
</evidence>
<dbReference type="AlphaFoldDB" id="A0A9N8EA23"/>
<sequence>MSNDPELYKKLVDDEEDVEEQMKKPLVTAKATPKSSFRMPCVCKCLLITTTVFFSLTLAAGVGGYFWMKDFVDHFTVTTPSPDFPVVDMTGEELQVVEDRVKLFVDQLVAGEHPAEDLTVTQDEINGFIGHSDYLRGNAMVTLHKDIIKEEYSFPTWMLPGGKDRYFVGHDYMKLNEETNSIEMEMETAAKHSDWFDGPLYFAQLQWLVTKNKQDEGKTMLQLFLTKGSFFGQEAPQDYIEKRENLLKSLYEEADCEDAKAARAVIAGIEHVVIEEGKIIVKPRKA</sequence>
<dbReference type="OrthoDB" id="45836at2759"/>
<proteinExistence type="predicted"/>